<gene>
    <name evidence="3" type="ORF">FGO68_gene11418</name>
</gene>
<comment type="caution">
    <text evidence="3">The sequence shown here is derived from an EMBL/GenBank/DDBJ whole genome shotgun (WGS) entry which is preliminary data.</text>
</comment>
<evidence type="ECO:0000256" key="2">
    <source>
        <dbReference type="SAM" id="MobiDB-lite"/>
    </source>
</evidence>
<evidence type="ECO:0000313" key="4">
    <source>
        <dbReference type="Proteomes" id="UP000785679"/>
    </source>
</evidence>
<name>A0A8J8P7Q1_HALGN</name>
<feature type="coiled-coil region" evidence="1">
    <location>
        <begin position="139"/>
        <end position="166"/>
    </location>
</feature>
<sequence length="506" mass="57380">MNFNFKDILKQELGVLFDSPNDQADASPKHNSKKKCAPMPPVKQEKHEQKFQPVKTQDQASLRGNSEKFLQRANLIISEADDLGRVLQRINASVQQAIDAVKQKTKIIVKGLESKLEGMVKGESNQSENARVRDIEGYVIRNQNQLEDLSSQMNSYKAKLSQIEDFKASFGRGRKQIDSKAQRQVQFNDGNLQFQAQCKVQVINSEIQNEVKKCKLIGEEIMAVQTENGIAYICKFNKQSLQVLFRTNEFDAPMVAFRDKIIIDKHVYAEQLNGEYTKSEQLTHSDVFLRHCAIGENLISATRTFTRFELRSLNQLSTPKPYRNTLKIVSSGSKDHYITMIKPAYNDQEQFICSVFQKSQHVIMKAPIKHCARSDEGVKKHESELLFRSNQEILDFHQPDDIHIIILTTSNISIIDQFSAHVLSEIPQRNSLNALHLVNEFDIHEVPLGVTAEGGEVKFYSVTPGSLQVEHNGCQGIQAIVGRGEQGMIVVDRQGQIRLLKVVVYL</sequence>
<proteinExistence type="predicted"/>
<protein>
    <submittedName>
        <fullName evidence="3">Uncharacterized protein</fullName>
    </submittedName>
</protein>
<accession>A0A8J8P7Q1</accession>
<organism evidence="3 4">
    <name type="scientific">Halteria grandinella</name>
    <dbReference type="NCBI Taxonomy" id="5974"/>
    <lineage>
        <taxon>Eukaryota</taxon>
        <taxon>Sar</taxon>
        <taxon>Alveolata</taxon>
        <taxon>Ciliophora</taxon>
        <taxon>Intramacronucleata</taxon>
        <taxon>Spirotrichea</taxon>
        <taxon>Stichotrichia</taxon>
        <taxon>Sporadotrichida</taxon>
        <taxon>Halteriidae</taxon>
        <taxon>Halteria</taxon>
    </lineage>
</organism>
<keyword evidence="4" id="KW-1185">Reference proteome</keyword>
<dbReference type="EMBL" id="RRYP01000330">
    <property type="protein sequence ID" value="TNV87585.1"/>
    <property type="molecule type" value="Genomic_DNA"/>
</dbReference>
<dbReference type="Proteomes" id="UP000785679">
    <property type="component" value="Unassembled WGS sequence"/>
</dbReference>
<keyword evidence="1" id="KW-0175">Coiled coil</keyword>
<evidence type="ECO:0000313" key="3">
    <source>
        <dbReference type="EMBL" id="TNV87585.1"/>
    </source>
</evidence>
<reference evidence="3" key="1">
    <citation type="submission" date="2019-06" db="EMBL/GenBank/DDBJ databases">
        <authorList>
            <person name="Zheng W."/>
        </authorList>
    </citation>
    <scope>NUCLEOTIDE SEQUENCE</scope>
    <source>
        <strain evidence="3">QDHG01</strain>
    </source>
</reference>
<dbReference type="AlphaFoldDB" id="A0A8J8P7Q1"/>
<evidence type="ECO:0000256" key="1">
    <source>
        <dbReference type="SAM" id="Coils"/>
    </source>
</evidence>
<feature type="region of interest" description="Disordered" evidence="2">
    <location>
        <begin position="19"/>
        <end position="62"/>
    </location>
</feature>